<accession>A0A8X6N1A5</accession>
<name>A0A8X6N1A5_NEPPI</name>
<keyword evidence="2" id="KW-1185">Reference proteome</keyword>
<feature type="non-terminal residue" evidence="1">
    <location>
        <position position="1"/>
    </location>
</feature>
<dbReference type="EMBL" id="BMAW01099174">
    <property type="protein sequence ID" value="GFS88717.1"/>
    <property type="molecule type" value="Genomic_DNA"/>
</dbReference>
<organism evidence="1 2">
    <name type="scientific">Nephila pilipes</name>
    <name type="common">Giant wood spider</name>
    <name type="synonym">Nephila maculata</name>
    <dbReference type="NCBI Taxonomy" id="299642"/>
    <lineage>
        <taxon>Eukaryota</taxon>
        <taxon>Metazoa</taxon>
        <taxon>Ecdysozoa</taxon>
        <taxon>Arthropoda</taxon>
        <taxon>Chelicerata</taxon>
        <taxon>Arachnida</taxon>
        <taxon>Araneae</taxon>
        <taxon>Araneomorphae</taxon>
        <taxon>Entelegynae</taxon>
        <taxon>Araneoidea</taxon>
        <taxon>Nephilidae</taxon>
        <taxon>Nephila</taxon>
    </lineage>
</organism>
<gene>
    <name evidence="1" type="primary">Dnah5_8</name>
    <name evidence="1" type="ORF">NPIL_695231</name>
</gene>
<evidence type="ECO:0000313" key="2">
    <source>
        <dbReference type="Proteomes" id="UP000887013"/>
    </source>
</evidence>
<feature type="non-terminal residue" evidence="1">
    <location>
        <position position="58"/>
    </location>
</feature>
<sequence length="58" mass="6524">SLGPEFVEGVLLDYEDLWWESDNRTPLICLLSTSGDPSMQVELLARKKELGICKSDLI</sequence>
<protein>
    <submittedName>
        <fullName evidence="1">Dynein heavy chain 5, axonemal</fullName>
    </submittedName>
</protein>
<evidence type="ECO:0000313" key="1">
    <source>
        <dbReference type="EMBL" id="GFS88717.1"/>
    </source>
</evidence>
<proteinExistence type="predicted"/>
<dbReference type="AlphaFoldDB" id="A0A8X6N1A5"/>
<comment type="caution">
    <text evidence="1">The sequence shown here is derived from an EMBL/GenBank/DDBJ whole genome shotgun (WGS) entry which is preliminary data.</text>
</comment>
<reference evidence="1" key="1">
    <citation type="submission" date="2020-08" db="EMBL/GenBank/DDBJ databases">
        <title>Multicomponent nature underlies the extraordinary mechanical properties of spider dragline silk.</title>
        <authorList>
            <person name="Kono N."/>
            <person name="Nakamura H."/>
            <person name="Mori M."/>
            <person name="Yoshida Y."/>
            <person name="Ohtoshi R."/>
            <person name="Malay A.D."/>
            <person name="Moran D.A.P."/>
            <person name="Tomita M."/>
            <person name="Numata K."/>
            <person name="Arakawa K."/>
        </authorList>
    </citation>
    <scope>NUCLEOTIDE SEQUENCE</scope>
</reference>
<dbReference type="Proteomes" id="UP000887013">
    <property type="component" value="Unassembled WGS sequence"/>
</dbReference>